<feature type="active site" evidence="1">
    <location>
        <position position="192"/>
    </location>
</feature>
<feature type="binding site" evidence="2">
    <location>
        <begin position="236"/>
        <end position="237"/>
    </location>
    <ligand>
        <name>ATP</name>
        <dbReference type="ChEBI" id="CHEBI:30616"/>
    </ligand>
</feature>
<organism evidence="5 6">
    <name type="scientific">Streptomyces zagrosensis</name>
    <dbReference type="NCBI Taxonomy" id="1042984"/>
    <lineage>
        <taxon>Bacteria</taxon>
        <taxon>Bacillati</taxon>
        <taxon>Actinomycetota</taxon>
        <taxon>Actinomycetes</taxon>
        <taxon>Kitasatosporales</taxon>
        <taxon>Streptomycetaceae</taxon>
        <taxon>Streptomyces</taxon>
    </lineage>
</organism>
<dbReference type="InterPro" id="IPR036597">
    <property type="entry name" value="Fido-like_dom_sf"/>
</dbReference>
<keyword evidence="2" id="KW-0067">ATP-binding</keyword>
<feature type="site" description="Important for autoinhibition of adenylyltransferase activity" evidence="3">
    <location>
        <position position="56"/>
    </location>
</feature>
<sequence length="382" mass="43274">MLYQTPDLDADDRRVLAEIDEMRRRLRHVLRAQPRWSGQLRRNLTARAIAGSNTIEGYAATVDDVEALLTGDEPLEAVDRTRVELEGYQRAMTYIQALADAGDEFRYDAGLLNGLHFMLQGHHLDKRPGRWRAGPVFVTSPDDPLVPAYTAPGHEGVPGLMDELLDWLNDGDLDAPVHVRASMAHLNLVNIHPWKDGNGRMSRALSTLVFSREALMPPEFSSIEEWLGRGQNTYGYYGVLQHVGGPQWNPQRDTRPWIRFCLGAHHRQAQQAQRRTDLLSRAWIRLGEAAEELGLDERVVHALLPAFWGSRVRRTVYQQDAGLSDQQALRDIRELVRLGWLVPHGRARARHYASGPRMVAVNDEVRQSVEPFVDPYVRDGLG</sequence>
<evidence type="ECO:0000256" key="1">
    <source>
        <dbReference type="PIRSR" id="PIRSR640198-1"/>
    </source>
</evidence>
<dbReference type="Proteomes" id="UP000588098">
    <property type="component" value="Unassembled WGS sequence"/>
</dbReference>
<feature type="domain" description="Fido" evidence="4">
    <location>
        <begin position="107"/>
        <end position="263"/>
    </location>
</feature>
<keyword evidence="6" id="KW-1185">Reference proteome</keyword>
<gene>
    <name evidence="5" type="ORF">FHS42_001334</name>
</gene>
<feature type="binding site" evidence="2">
    <location>
        <begin position="196"/>
        <end position="203"/>
    </location>
    <ligand>
        <name>ATP</name>
        <dbReference type="ChEBI" id="CHEBI:30616"/>
    </ligand>
</feature>
<name>A0A7W9UWY3_9ACTN</name>
<proteinExistence type="predicted"/>
<evidence type="ECO:0000313" key="5">
    <source>
        <dbReference type="EMBL" id="MBB5934308.1"/>
    </source>
</evidence>
<dbReference type="PANTHER" id="PTHR13504:SF38">
    <property type="entry name" value="FIDO DOMAIN-CONTAINING PROTEIN"/>
    <property type="match status" value="1"/>
</dbReference>
<dbReference type="SUPFAM" id="SSF140931">
    <property type="entry name" value="Fic-like"/>
    <property type="match status" value="1"/>
</dbReference>
<dbReference type="EMBL" id="JACHJL010000002">
    <property type="protein sequence ID" value="MBB5934308.1"/>
    <property type="molecule type" value="Genomic_DNA"/>
</dbReference>
<evidence type="ECO:0000256" key="2">
    <source>
        <dbReference type="PIRSR" id="PIRSR640198-2"/>
    </source>
</evidence>
<dbReference type="AlphaFoldDB" id="A0A7W9UWY3"/>
<dbReference type="PROSITE" id="PS51459">
    <property type="entry name" value="FIDO"/>
    <property type="match status" value="1"/>
</dbReference>
<dbReference type="InterPro" id="IPR003812">
    <property type="entry name" value="Fido"/>
</dbReference>
<dbReference type="PANTHER" id="PTHR13504">
    <property type="entry name" value="FIDO DOMAIN-CONTAINING PROTEIN DDB_G0283145"/>
    <property type="match status" value="1"/>
</dbReference>
<dbReference type="GO" id="GO:0005524">
    <property type="term" value="F:ATP binding"/>
    <property type="evidence" value="ECO:0007669"/>
    <property type="project" value="UniProtKB-KW"/>
</dbReference>
<dbReference type="Gene3D" id="1.10.3290.10">
    <property type="entry name" value="Fido-like domain"/>
    <property type="match status" value="1"/>
</dbReference>
<comment type="caution">
    <text evidence="5">The sequence shown here is derived from an EMBL/GenBank/DDBJ whole genome shotgun (WGS) entry which is preliminary data.</text>
</comment>
<reference evidence="5 6" key="1">
    <citation type="submission" date="2020-08" db="EMBL/GenBank/DDBJ databases">
        <title>Genomic Encyclopedia of Type Strains, Phase III (KMG-III): the genomes of soil and plant-associated and newly described type strains.</title>
        <authorList>
            <person name="Whitman W."/>
        </authorList>
    </citation>
    <scope>NUCLEOTIDE SEQUENCE [LARGE SCALE GENOMIC DNA]</scope>
    <source>
        <strain evidence="5 6">CECT 8305</strain>
    </source>
</reference>
<evidence type="ECO:0000259" key="4">
    <source>
        <dbReference type="PROSITE" id="PS51459"/>
    </source>
</evidence>
<accession>A0A7W9UWY3</accession>
<evidence type="ECO:0000313" key="6">
    <source>
        <dbReference type="Proteomes" id="UP000588098"/>
    </source>
</evidence>
<dbReference type="InterPro" id="IPR040198">
    <property type="entry name" value="Fido_containing"/>
</dbReference>
<dbReference type="RefSeq" id="WP_184569587.1">
    <property type="nucleotide sequence ID" value="NZ_JACHJL010000002.1"/>
</dbReference>
<feature type="binding site" evidence="2">
    <location>
        <position position="249"/>
    </location>
    <ligand>
        <name>ATP</name>
        <dbReference type="ChEBI" id="CHEBI:30616"/>
    </ligand>
</feature>
<dbReference type="Pfam" id="PF02661">
    <property type="entry name" value="Fic"/>
    <property type="match status" value="1"/>
</dbReference>
<protein>
    <submittedName>
        <fullName evidence="5">Fic family protein</fullName>
    </submittedName>
</protein>
<evidence type="ECO:0000256" key="3">
    <source>
        <dbReference type="PIRSR" id="PIRSR640198-3"/>
    </source>
</evidence>
<keyword evidence="2" id="KW-0547">Nucleotide-binding</keyword>